<gene>
    <name evidence="2" type="ORF">SAMN06296010_0849</name>
</gene>
<feature type="transmembrane region" description="Helical" evidence="1">
    <location>
        <begin position="9"/>
        <end position="28"/>
    </location>
</feature>
<sequence length="127" mass="13584">MSSPRVGRGWAFGLWAIGSLCGLALLWQSFEVYFNLGSQTPVPSKSDIARYDVTAILCVGSVIAALVISILRRSVWLIVFSSILVVMALGGSVLFAVPAGRWVPPEPTGEPLSPYYKPCYSGSGDCN</sequence>
<evidence type="ECO:0000313" key="2">
    <source>
        <dbReference type="EMBL" id="SMG18239.1"/>
    </source>
</evidence>
<dbReference type="OrthoDB" id="5114416at2"/>
<keyword evidence="1" id="KW-1133">Transmembrane helix</keyword>
<accession>A0A1X7ITV4</accession>
<proteinExistence type="predicted"/>
<evidence type="ECO:0000313" key="3">
    <source>
        <dbReference type="Proteomes" id="UP000193244"/>
    </source>
</evidence>
<dbReference type="InterPro" id="IPR036259">
    <property type="entry name" value="MFS_trans_sf"/>
</dbReference>
<reference evidence="3" key="1">
    <citation type="submission" date="2017-04" db="EMBL/GenBank/DDBJ databases">
        <authorList>
            <person name="Varghese N."/>
            <person name="Submissions S."/>
        </authorList>
    </citation>
    <scope>NUCLEOTIDE SEQUENCE [LARGE SCALE GENOMIC DNA]</scope>
    <source>
        <strain evidence="3">VKM Ac-2510</strain>
    </source>
</reference>
<dbReference type="Proteomes" id="UP000193244">
    <property type="component" value="Unassembled WGS sequence"/>
</dbReference>
<dbReference type="Gene3D" id="1.20.1250.20">
    <property type="entry name" value="MFS general substrate transporter like domains"/>
    <property type="match status" value="1"/>
</dbReference>
<keyword evidence="3" id="KW-1185">Reference proteome</keyword>
<protein>
    <submittedName>
        <fullName evidence="2">Uncharacterized protein</fullName>
    </submittedName>
</protein>
<keyword evidence="1" id="KW-0472">Membrane</keyword>
<feature type="transmembrane region" description="Helical" evidence="1">
    <location>
        <begin position="75"/>
        <end position="97"/>
    </location>
</feature>
<feature type="transmembrane region" description="Helical" evidence="1">
    <location>
        <begin position="48"/>
        <end position="68"/>
    </location>
</feature>
<name>A0A1X7ITV4_9MICO</name>
<dbReference type="STRING" id="150121.SAMN06296010_0849"/>
<organism evidence="2 3">
    <name type="scientific">Agreia pratensis</name>
    <dbReference type="NCBI Taxonomy" id="150121"/>
    <lineage>
        <taxon>Bacteria</taxon>
        <taxon>Bacillati</taxon>
        <taxon>Actinomycetota</taxon>
        <taxon>Actinomycetes</taxon>
        <taxon>Micrococcales</taxon>
        <taxon>Microbacteriaceae</taxon>
        <taxon>Agreia</taxon>
    </lineage>
</organism>
<evidence type="ECO:0000256" key="1">
    <source>
        <dbReference type="SAM" id="Phobius"/>
    </source>
</evidence>
<keyword evidence="1" id="KW-0812">Transmembrane</keyword>
<dbReference type="EMBL" id="FXAY01000001">
    <property type="protein sequence ID" value="SMG18239.1"/>
    <property type="molecule type" value="Genomic_DNA"/>
</dbReference>
<dbReference type="AlphaFoldDB" id="A0A1X7ITV4"/>
<dbReference type="RefSeq" id="WP_139824721.1">
    <property type="nucleotide sequence ID" value="NZ_FXAY01000001.1"/>
</dbReference>